<dbReference type="EMBL" id="CAVNYO010000181">
    <property type="protein sequence ID" value="CAK5272533.1"/>
    <property type="molecule type" value="Genomic_DNA"/>
</dbReference>
<evidence type="ECO:0000313" key="3">
    <source>
        <dbReference type="Proteomes" id="UP001295794"/>
    </source>
</evidence>
<name>A0AAD2HAC9_9AGAR</name>
<evidence type="ECO:0000313" key="2">
    <source>
        <dbReference type="EMBL" id="CAK5272533.1"/>
    </source>
</evidence>
<feature type="compositionally biased region" description="Acidic residues" evidence="1">
    <location>
        <begin position="140"/>
        <end position="180"/>
    </location>
</feature>
<gene>
    <name evidence="2" type="ORF">MYCIT1_LOCUS18221</name>
</gene>
<dbReference type="AlphaFoldDB" id="A0AAD2HAC9"/>
<feature type="compositionally biased region" description="Basic and acidic residues" evidence="1">
    <location>
        <begin position="1"/>
        <end position="12"/>
    </location>
</feature>
<feature type="compositionally biased region" description="Acidic residues" evidence="1">
    <location>
        <begin position="60"/>
        <end position="72"/>
    </location>
</feature>
<feature type="region of interest" description="Disordered" evidence="1">
    <location>
        <begin position="1"/>
        <end position="79"/>
    </location>
</feature>
<feature type="region of interest" description="Disordered" evidence="1">
    <location>
        <begin position="94"/>
        <end position="210"/>
    </location>
</feature>
<keyword evidence="3" id="KW-1185">Reference proteome</keyword>
<feature type="compositionally biased region" description="Basic and acidic residues" evidence="1">
    <location>
        <begin position="102"/>
        <end position="115"/>
    </location>
</feature>
<evidence type="ECO:0000256" key="1">
    <source>
        <dbReference type="SAM" id="MobiDB-lite"/>
    </source>
</evidence>
<feature type="compositionally biased region" description="Basic residues" evidence="1">
    <location>
        <begin position="13"/>
        <end position="30"/>
    </location>
</feature>
<dbReference type="Proteomes" id="UP001295794">
    <property type="component" value="Unassembled WGS sequence"/>
</dbReference>
<organism evidence="2 3">
    <name type="scientific">Mycena citricolor</name>
    <dbReference type="NCBI Taxonomy" id="2018698"/>
    <lineage>
        <taxon>Eukaryota</taxon>
        <taxon>Fungi</taxon>
        <taxon>Dikarya</taxon>
        <taxon>Basidiomycota</taxon>
        <taxon>Agaricomycotina</taxon>
        <taxon>Agaricomycetes</taxon>
        <taxon>Agaricomycetidae</taxon>
        <taxon>Agaricales</taxon>
        <taxon>Marasmiineae</taxon>
        <taxon>Mycenaceae</taxon>
        <taxon>Mycena</taxon>
    </lineage>
</organism>
<protein>
    <submittedName>
        <fullName evidence="2">Uncharacterized protein</fullName>
    </submittedName>
</protein>
<feature type="compositionally biased region" description="Basic and acidic residues" evidence="1">
    <location>
        <begin position="38"/>
        <end position="59"/>
    </location>
</feature>
<reference evidence="2" key="1">
    <citation type="submission" date="2023-11" db="EMBL/GenBank/DDBJ databases">
        <authorList>
            <person name="De Vega J J."/>
            <person name="De Vega J J."/>
        </authorList>
    </citation>
    <scope>NUCLEOTIDE SEQUENCE</scope>
</reference>
<sequence length="313" mass="35462">MRPQVRAREKQTRTRASRPWRAQKRARAGRSFRPFGARAEEVRLQDEDERWEEHRRGDSDLDWGDSDGEGDAEDHGMLVDPKIELDVTAMCSFASGMNGEWKTMEDPAIEQRMRDEDDEQGGAGSSSDDGDAGSEGGPDHEDEDLDSAMDTEEDLMLGESDGHEEDLSKEDEEDSSEDNGFDQSPRVGSQARMERVRKAAHSRHVDDGLELMDDIKFDEEDDLQDILGSTGRRGWKKPSSAMSSNDLIELDEFYLPARRGKHGRQDISDELQGQWDRDRDKKAECKRHRELARLAAVADPLSTKREGRKVGKQ</sequence>
<accession>A0AAD2HAC9</accession>
<proteinExistence type="predicted"/>
<feature type="compositionally biased region" description="Basic and acidic residues" evidence="1">
    <location>
        <begin position="192"/>
        <end position="207"/>
    </location>
</feature>
<comment type="caution">
    <text evidence="2">The sequence shown here is derived from an EMBL/GenBank/DDBJ whole genome shotgun (WGS) entry which is preliminary data.</text>
</comment>